<feature type="transmembrane region" description="Helical" evidence="5">
    <location>
        <begin position="101"/>
        <end position="122"/>
    </location>
</feature>
<evidence type="ECO:0008006" key="8">
    <source>
        <dbReference type="Google" id="ProtNLM"/>
    </source>
</evidence>
<dbReference type="OrthoDB" id="10021397at2759"/>
<feature type="transmembrane region" description="Helical" evidence="5">
    <location>
        <begin position="29"/>
        <end position="48"/>
    </location>
</feature>
<dbReference type="PANTHER" id="PTHR23501:SF153">
    <property type="entry name" value="AFLATOXIN EFFLUX PUMP, PUTATIVE-RELATED"/>
    <property type="match status" value="1"/>
</dbReference>
<evidence type="ECO:0000256" key="2">
    <source>
        <dbReference type="ARBA" id="ARBA00022692"/>
    </source>
</evidence>
<organism evidence="6 7">
    <name type="scientific">Monilinia laxa</name>
    <name type="common">Brown rot fungus</name>
    <name type="synonym">Sclerotinia laxa</name>
    <dbReference type="NCBI Taxonomy" id="61186"/>
    <lineage>
        <taxon>Eukaryota</taxon>
        <taxon>Fungi</taxon>
        <taxon>Dikarya</taxon>
        <taxon>Ascomycota</taxon>
        <taxon>Pezizomycotina</taxon>
        <taxon>Leotiomycetes</taxon>
        <taxon>Helotiales</taxon>
        <taxon>Sclerotiniaceae</taxon>
        <taxon>Monilinia</taxon>
    </lineage>
</organism>
<reference evidence="6 7" key="1">
    <citation type="submission" date="2019-06" db="EMBL/GenBank/DDBJ databases">
        <title>Genome Sequence of the Brown Rot Fungal Pathogen Monilinia laxa.</title>
        <authorList>
            <person name="De Miccolis Angelini R.M."/>
            <person name="Landi L."/>
            <person name="Abate D."/>
            <person name="Pollastro S."/>
            <person name="Romanazzi G."/>
            <person name="Faretra F."/>
        </authorList>
    </citation>
    <scope>NUCLEOTIDE SEQUENCE [LARGE SCALE GENOMIC DNA]</scope>
    <source>
        <strain evidence="6 7">Mlax316</strain>
    </source>
</reference>
<evidence type="ECO:0000313" key="6">
    <source>
        <dbReference type="EMBL" id="KAB8301432.1"/>
    </source>
</evidence>
<keyword evidence="2 5" id="KW-0812">Transmembrane</keyword>
<dbReference type="Pfam" id="PF07690">
    <property type="entry name" value="MFS_1"/>
    <property type="match status" value="1"/>
</dbReference>
<proteinExistence type="predicted"/>
<dbReference type="InterPro" id="IPR036259">
    <property type="entry name" value="MFS_trans_sf"/>
</dbReference>
<keyword evidence="3 5" id="KW-1133">Transmembrane helix</keyword>
<feature type="transmembrane region" description="Helical" evidence="5">
    <location>
        <begin position="224"/>
        <end position="248"/>
    </location>
</feature>
<feature type="transmembrane region" description="Helical" evidence="5">
    <location>
        <begin position="60"/>
        <end position="81"/>
    </location>
</feature>
<dbReference type="FunFam" id="1.20.1250.20:FF:000196">
    <property type="entry name" value="MFS toxin efflux pump (AflT)"/>
    <property type="match status" value="1"/>
</dbReference>
<evidence type="ECO:0000256" key="1">
    <source>
        <dbReference type="ARBA" id="ARBA00004141"/>
    </source>
</evidence>
<dbReference type="InterPro" id="IPR011701">
    <property type="entry name" value="MFS"/>
</dbReference>
<dbReference type="GO" id="GO:0022857">
    <property type="term" value="F:transmembrane transporter activity"/>
    <property type="evidence" value="ECO:0007669"/>
    <property type="project" value="InterPro"/>
</dbReference>
<keyword evidence="7" id="KW-1185">Reference proteome</keyword>
<evidence type="ECO:0000256" key="4">
    <source>
        <dbReference type="ARBA" id="ARBA00023136"/>
    </source>
</evidence>
<evidence type="ECO:0000256" key="3">
    <source>
        <dbReference type="ARBA" id="ARBA00022989"/>
    </source>
</evidence>
<feature type="transmembrane region" description="Helical" evidence="5">
    <location>
        <begin position="134"/>
        <end position="154"/>
    </location>
</feature>
<dbReference type="EMBL" id="VIGI01000004">
    <property type="protein sequence ID" value="KAB8301432.1"/>
    <property type="molecule type" value="Genomic_DNA"/>
</dbReference>
<dbReference type="GO" id="GO:0005886">
    <property type="term" value="C:plasma membrane"/>
    <property type="evidence" value="ECO:0007669"/>
    <property type="project" value="TreeGrafter"/>
</dbReference>
<accession>A0A5N6KEL5</accession>
<evidence type="ECO:0000313" key="7">
    <source>
        <dbReference type="Proteomes" id="UP000326757"/>
    </source>
</evidence>
<protein>
    <recommendedName>
        <fullName evidence="8">Major facilitator superfamily (MFS) profile domain-containing protein</fullName>
    </recommendedName>
</protein>
<comment type="subcellular location">
    <subcellularLocation>
        <location evidence="1">Membrane</location>
        <topology evidence="1">Multi-pass membrane protein</topology>
    </subcellularLocation>
</comment>
<gene>
    <name evidence="6" type="ORF">EYC80_003299</name>
</gene>
<evidence type="ECO:0000256" key="5">
    <source>
        <dbReference type="SAM" id="Phobius"/>
    </source>
</evidence>
<sequence length="338" mass="36355">MIIIALCLKVPDQDTTKIALIKKLSQLDVIGNAFLMPGVVCLLLAPQWGGQIYAWNNGRVVALLVITAVFLLAFVAVQILLPKTATIPPRIAKQRSIIAGFLATIFLGSSQYIYIYFLPIWFQAINGASAVDSGIRLLPLMLAMVLASIFGGLVVQKTGYYTPAAIVGSSIMCVGAGLLITLQVDTGKGKWIGYQILYGFGMGMCSQAPNLAAQTVLPTEDVSIGIALMFFATLLGAAVFVSVGQNVLDNQLVQRFSSFPGFEPGLITEGGATSFLSSLPANLQETGLIEYNEALRRVFQIGLLLSSMRKLVWRASCINIIHSCQSRCLKLTSPCEIK</sequence>
<dbReference type="SUPFAM" id="SSF103473">
    <property type="entry name" value="MFS general substrate transporter"/>
    <property type="match status" value="1"/>
</dbReference>
<keyword evidence="4 5" id="KW-0472">Membrane</keyword>
<dbReference type="AlphaFoldDB" id="A0A5N6KEL5"/>
<comment type="caution">
    <text evidence="6">The sequence shown here is derived from an EMBL/GenBank/DDBJ whole genome shotgun (WGS) entry which is preliminary data.</text>
</comment>
<dbReference type="Proteomes" id="UP000326757">
    <property type="component" value="Unassembled WGS sequence"/>
</dbReference>
<name>A0A5N6KEL5_MONLA</name>
<feature type="transmembrane region" description="Helical" evidence="5">
    <location>
        <begin position="160"/>
        <end position="180"/>
    </location>
</feature>
<dbReference type="PANTHER" id="PTHR23501">
    <property type="entry name" value="MAJOR FACILITATOR SUPERFAMILY"/>
    <property type="match status" value="1"/>
</dbReference>
<dbReference type="Gene3D" id="1.20.1250.20">
    <property type="entry name" value="MFS general substrate transporter like domains"/>
    <property type="match status" value="1"/>
</dbReference>